<dbReference type="NCBIfam" id="TIGR00702">
    <property type="entry name" value="YcaO-type kinase domain"/>
    <property type="match status" value="1"/>
</dbReference>
<name>A0A371K3W6_9GAMM</name>
<comment type="caution">
    <text evidence="3">The sequence shown here is derived from an EMBL/GenBank/DDBJ whole genome shotgun (WGS) entry which is preliminary data.</text>
</comment>
<organism evidence="3 4">
    <name type="scientific">Lysobacter silvisoli</name>
    <dbReference type="NCBI Taxonomy" id="2293254"/>
    <lineage>
        <taxon>Bacteria</taxon>
        <taxon>Pseudomonadati</taxon>
        <taxon>Pseudomonadota</taxon>
        <taxon>Gammaproteobacteria</taxon>
        <taxon>Lysobacterales</taxon>
        <taxon>Lysobacteraceae</taxon>
        <taxon>Lysobacter</taxon>
    </lineage>
</organism>
<dbReference type="AlphaFoldDB" id="A0A371K3W6"/>
<dbReference type="Proteomes" id="UP000264492">
    <property type="component" value="Unassembled WGS sequence"/>
</dbReference>
<evidence type="ECO:0000313" key="4">
    <source>
        <dbReference type="Proteomes" id="UP000264492"/>
    </source>
</evidence>
<dbReference type="Pfam" id="PF02624">
    <property type="entry name" value="YcaO"/>
    <property type="match status" value="1"/>
</dbReference>
<dbReference type="Gene3D" id="3.30.160.660">
    <property type="match status" value="1"/>
</dbReference>
<dbReference type="InterPro" id="IPR003776">
    <property type="entry name" value="YcaO-like_dom"/>
</dbReference>
<evidence type="ECO:0000256" key="1">
    <source>
        <dbReference type="SAM" id="MobiDB-lite"/>
    </source>
</evidence>
<evidence type="ECO:0000259" key="2">
    <source>
        <dbReference type="PROSITE" id="PS51664"/>
    </source>
</evidence>
<keyword evidence="4" id="KW-1185">Reference proteome</keyword>
<dbReference type="PANTHER" id="PTHR37809:SF1">
    <property type="entry name" value="RIBOSOMAL PROTEIN S12 METHYLTHIOTRANSFERASE ACCESSORY FACTOR YCAO"/>
    <property type="match status" value="1"/>
</dbReference>
<feature type="region of interest" description="Disordered" evidence="1">
    <location>
        <begin position="1"/>
        <end position="20"/>
    </location>
</feature>
<dbReference type="PROSITE" id="PS51664">
    <property type="entry name" value="YCAO"/>
    <property type="match status" value="1"/>
</dbReference>
<proteinExistence type="predicted"/>
<dbReference type="PANTHER" id="PTHR37809">
    <property type="entry name" value="RIBOSOMAL PROTEIN S12 METHYLTHIOTRANSFERASE ACCESSORY FACTOR YCAO"/>
    <property type="match status" value="1"/>
</dbReference>
<sequence length="444" mass="47943">MEPRMHAAAPSATAPEVSNAGAPAAAPIRVFGQDLSLAKSFWDGTQRACDPQDTVRRLRALAPRIGLTRLANVTGLDVVGVPVWVAIRPNSRGLATSQGKGLTHAAAQASALMESVECWHAEHIERPVRVDSPWSFGRKAPIVQYQRLSHYEDSPPRADQPIAWVEGYDLLQDGPCWLPLESVSTNYVGSGQRGSATTFMQSSNGLAGGNEVLEAIVHALKELIERDAIHYAGEAMRSFDSARRVRIETIDDADCRAVIDKLDAAGVSVAAFDLTSDLGIPVYGCSIVDADDALRWRTLPHFNGYGCHLNPGIAMLRAVTEAVQSRLTYISGSRDDIAPGQYRSGGNPNALKSYREAWARSPASLDFRERRNLATSSFNGDIRYLLDTLRAAGIDNAVAVDLRKPEIGVSVVRMVVPGLAGALSHGRAIRVPQRDRLARGGAPR</sequence>
<protein>
    <recommendedName>
        <fullName evidence="2">YcaO domain-containing protein</fullName>
    </recommendedName>
</protein>
<dbReference type="EMBL" id="QTSU01000001">
    <property type="protein sequence ID" value="RDZ28619.1"/>
    <property type="molecule type" value="Genomic_DNA"/>
</dbReference>
<gene>
    <name evidence="3" type="ORF">DX914_05700</name>
</gene>
<feature type="domain" description="YcaO" evidence="2">
    <location>
        <begin position="99"/>
        <end position="444"/>
    </location>
</feature>
<reference evidence="3 4" key="1">
    <citation type="submission" date="2018-08" db="EMBL/GenBank/DDBJ databases">
        <title>Lysobacter sp. zong2l5, whole genome shotgun sequence.</title>
        <authorList>
            <person name="Zhang X."/>
            <person name="Feng G."/>
            <person name="Zhu H."/>
        </authorList>
    </citation>
    <scope>NUCLEOTIDE SEQUENCE [LARGE SCALE GENOMIC DNA]</scope>
    <source>
        <strain evidence="4">zong2l5</strain>
    </source>
</reference>
<accession>A0A371K3W6</accession>
<evidence type="ECO:0000313" key="3">
    <source>
        <dbReference type="EMBL" id="RDZ28619.1"/>
    </source>
</evidence>